<evidence type="ECO:0008006" key="4">
    <source>
        <dbReference type="Google" id="ProtNLM"/>
    </source>
</evidence>
<sequence>MKYFYALLCILGTIAPYGAFLPWLSEHGLDITLLLNTAAGSSVSLFAWLDVIISAVVLVVFIGAEGLRLRMTYLWLPILATVVVGVSLGLPLFLLLRELHLSKYSDSAYD</sequence>
<keyword evidence="1" id="KW-0472">Membrane</keyword>
<comment type="caution">
    <text evidence="2">The sequence shown here is derived from an EMBL/GenBank/DDBJ whole genome shotgun (WGS) entry which is preliminary data.</text>
</comment>
<dbReference type="Pfam" id="PF11196">
    <property type="entry name" value="DUF2834"/>
    <property type="match status" value="1"/>
</dbReference>
<dbReference type="EMBL" id="BAABWN010000009">
    <property type="protein sequence ID" value="GAA6168940.1"/>
    <property type="molecule type" value="Genomic_DNA"/>
</dbReference>
<proteinExistence type="predicted"/>
<accession>A0ABQ0ABA6</accession>
<name>A0ABQ0ABA6_9GAMM</name>
<reference evidence="2 3" key="1">
    <citation type="submission" date="2024-04" db="EMBL/GenBank/DDBJ databases">
        <title>Draft genome sequence of Sessilibacter corallicola NBRC 116591.</title>
        <authorList>
            <person name="Miyakawa T."/>
            <person name="Kusuya Y."/>
            <person name="Miura T."/>
        </authorList>
    </citation>
    <scope>NUCLEOTIDE SEQUENCE [LARGE SCALE GENOMIC DNA]</scope>
    <source>
        <strain evidence="2 3">KU-00831-HH</strain>
    </source>
</reference>
<evidence type="ECO:0000313" key="3">
    <source>
        <dbReference type="Proteomes" id="UP001465153"/>
    </source>
</evidence>
<feature type="transmembrane region" description="Helical" evidence="1">
    <location>
        <begin position="45"/>
        <end position="62"/>
    </location>
</feature>
<dbReference type="Proteomes" id="UP001465153">
    <property type="component" value="Unassembled WGS sequence"/>
</dbReference>
<dbReference type="RefSeq" id="WP_233088128.1">
    <property type="nucleotide sequence ID" value="NZ_BAABWN010000009.1"/>
</dbReference>
<protein>
    <recommendedName>
        <fullName evidence="4">DUF2834 domain-containing protein</fullName>
    </recommendedName>
</protein>
<evidence type="ECO:0000256" key="1">
    <source>
        <dbReference type="SAM" id="Phobius"/>
    </source>
</evidence>
<organism evidence="2 3">
    <name type="scientific">Sessilibacter corallicola</name>
    <dbReference type="NCBI Taxonomy" id="2904075"/>
    <lineage>
        <taxon>Bacteria</taxon>
        <taxon>Pseudomonadati</taxon>
        <taxon>Pseudomonadota</taxon>
        <taxon>Gammaproteobacteria</taxon>
        <taxon>Cellvibrionales</taxon>
        <taxon>Cellvibrionaceae</taxon>
        <taxon>Sessilibacter</taxon>
    </lineage>
</organism>
<feature type="transmembrane region" description="Helical" evidence="1">
    <location>
        <begin position="5"/>
        <end position="25"/>
    </location>
</feature>
<keyword evidence="1" id="KW-1133">Transmembrane helix</keyword>
<feature type="transmembrane region" description="Helical" evidence="1">
    <location>
        <begin position="74"/>
        <end position="96"/>
    </location>
</feature>
<keyword evidence="1" id="KW-0812">Transmembrane</keyword>
<dbReference type="InterPro" id="IPR021362">
    <property type="entry name" value="DUF2834"/>
</dbReference>
<keyword evidence="3" id="KW-1185">Reference proteome</keyword>
<gene>
    <name evidence="2" type="ORF">NBRC116591_27510</name>
</gene>
<evidence type="ECO:0000313" key="2">
    <source>
        <dbReference type="EMBL" id="GAA6168940.1"/>
    </source>
</evidence>